<dbReference type="GO" id="GO:0004601">
    <property type="term" value="F:peroxidase activity"/>
    <property type="evidence" value="ECO:0007669"/>
    <property type="project" value="UniProtKB-KW"/>
</dbReference>
<dbReference type="InterPro" id="IPR051395">
    <property type="entry name" value="Cytochrome_c_Peroxidase/MauG"/>
</dbReference>
<accession>A0ABV7F3E6</accession>
<organism evidence="8 9">
    <name type="scientific">Undibacterium arcticum</name>
    <dbReference type="NCBI Taxonomy" id="1762892"/>
    <lineage>
        <taxon>Bacteria</taxon>
        <taxon>Pseudomonadati</taxon>
        <taxon>Pseudomonadota</taxon>
        <taxon>Betaproteobacteria</taxon>
        <taxon>Burkholderiales</taxon>
        <taxon>Oxalobacteraceae</taxon>
        <taxon>Undibacterium</taxon>
    </lineage>
</organism>
<keyword evidence="3 6" id="KW-0479">Metal-binding</keyword>
<feature type="domain" description="Cytochrome c" evidence="7">
    <location>
        <begin position="457"/>
        <end position="641"/>
    </location>
</feature>
<proteinExistence type="predicted"/>
<sequence length="708" mass="76799">MYRFQARATINRRLLTHLVNILSPHYYTYRDPAIHGRASMNHRPFLLQTDAIGQTIIKTAFVVLMGAVFGVPVTEAQEPTPAVTSTPPVSLKTVPTPGPSQAILDAYVQDKKAVVQLGKALFWDTKVGSDNKTSCATCHFHAGADNRTKNQLSPGLLANDKTFQLGGPNYALKASDFPLTKHADVNDAASRISDINDVVGSQGVFATAFADTNASGAPDACTAVSDAVGHGGSGFNVNGVNTRRVEPRNTPTVINATFNFRNFWDGRANNMFNGGDPFGMRNPNILVWKLEHGVLRQIKVAIPTSALSSQASGPPLSENEMSCKNRTFANVGRKLLGNQALADQVISATDSVLGSMAASRPTYASLVKTAFRSEYWSSPSIMTIPVAHARQFGTMDLANSRHSNQPRTVQMDGEVTQMEANFGMFFGFAVQSYLATLVADDTPFDRYAEGDSSALNAQQIRGFELFRGPAQCIHCHANAELTSASTHNFDTDVRLDQRTGANNQQIFRYDNGFFNTGVRPTAEDLGVGGLDPFGNPLSETRMSQLRRTNLLGNDFHEAAVDPNALTAVDGAFKTPGLRNVEFTGPYFHNGGKSTLMQVVDFYNRGGDFAKDNQPTPDPTIKPLGLTEKQKQDLVAFLLALSDDRVAHEKAPFDHPSICVPNGHQGDQNSVNADKSGHAIDIMKCIPEVGARGTKERVSTFLNLDPFQR</sequence>
<evidence type="ECO:0000256" key="3">
    <source>
        <dbReference type="ARBA" id="ARBA00022723"/>
    </source>
</evidence>
<keyword evidence="5 6" id="KW-0408">Iron</keyword>
<evidence type="ECO:0000256" key="2">
    <source>
        <dbReference type="ARBA" id="ARBA00022617"/>
    </source>
</evidence>
<evidence type="ECO:0000313" key="8">
    <source>
        <dbReference type="EMBL" id="MFC3109583.1"/>
    </source>
</evidence>
<evidence type="ECO:0000256" key="6">
    <source>
        <dbReference type="PROSITE-ProRule" id="PRU00433"/>
    </source>
</evidence>
<evidence type="ECO:0000259" key="7">
    <source>
        <dbReference type="PROSITE" id="PS51007"/>
    </source>
</evidence>
<keyword evidence="4" id="KW-0560">Oxidoreductase</keyword>
<evidence type="ECO:0000313" key="9">
    <source>
        <dbReference type="Proteomes" id="UP001595530"/>
    </source>
</evidence>
<dbReference type="InterPro" id="IPR004852">
    <property type="entry name" value="Di-haem_cyt_c_peroxidsae"/>
</dbReference>
<reference evidence="9" key="1">
    <citation type="journal article" date="2019" name="Int. J. Syst. Evol. Microbiol.">
        <title>The Global Catalogue of Microorganisms (GCM) 10K type strain sequencing project: providing services to taxonomists for standard genome sequencing and annotation.</title>
        <authorList>
            <consortium name="The Broad Institute Genomics Platform"/>
            <consortium name="The Broad Institute Genome Sequencing Center for Infectious Disease"/>
            <person name="Wu L."/>
            <person name="Ma J."/>
        </authorList>
    </citation>
    <scope>NUCLEOTIDE SEQUENCE [LARGE SCALE GENOMIC DNA]</scope>
    <source>
        <strain evidence="9">KCTC 42986</strain>
    </source>
</reference>
<name>A0ABV7F3E6_9BURK</name>
<evidence type="ECO:0000256" key="1">
    <source>
        <dbReference type="ARBA" id="ARBA00004196"/>
    </source>
</evidence>
<evidence type="ECO:0000256" key="4">
    <source>
        <dbReference type="ARBA" id="ARBA00023002"/>
    </source>
</evidence>
<dbReference type="PROSITE" id="PS51007">
    <property type="entry name" value="CYTC"/>
    <property type="match status" value="1"/>
</dbReference>
<dbReference type="EMBL" id="JBHRTP010000054">
    <property type="protein sequence ID" value="MFC3109583.1"/>
    <property type="molecule type" value="Genomic_DNA"/>
</dbReference>
<dbReference type="InterPro" id="IPR009056">
    <property type="entry name" value="Cyt_c-like_dom"/>
</dbReference>
<dbReference type="Gene3D" id="1.10.760.10">
    <property type="entry name" value="Cytochrome c-like domain"/>
    <property type="match status" value="2"/>
</dbReference>
<comment type="subcellular location">
    <subcellularLocation>
        <location evidence="1">Cell envelope</location>
    </subcellularLocation>
</comment>
<dbReference type="PANTHER" id="PTHR30600">
    <property type="entry name" value="CYTOCHROME C PEROXIDASE-RELATED"/>
    <property type="match status" value="1"/>
</dbReference>
<protein>
    <submittedName>
        <fullName evidence="8">Cytochrome-c peroxidase</fullName>
    </submittedName>
</protein>
<dbReference type="Pfam" id="PF03150">
    <property type="entry name" value="CCP_MauG"/>
    <property type="match status" value="1"/>
</dbReference>
<evidence type="ECO:0000256" key="5">
    <source>
        <dbReference type="ARBA" id="ARBA00023004"/>
    </source>
</evidence>
<dbReference type="SUPFAM" id="SSF46626">
    <property type="entry name" value="Cytochrome c"/>
    <property type="match status" value="2"/>
</dbReference>
<keyword evidence="8" id="KW-0575">Peroxidase</keyword>
<gene>
    <name evidence="8" type="ORF">ACFOFO_16695</name>
</gene>
<keyword evidence="2 6" id="KW-0349">Heme</keyword>
<keyword evidence="9" id="KW-1185">Reference proteome</keyword>
<comment type="caution">
    <text evidence="8">The sequence shown here is derived from an EMBL/GenBank/DDBJ whole genome shotgun (WGS) entry which is preliminary data.</text>
</comment>
<dbReference type="RefSeq" id="WP_390332081.1">
    <property type="nucleotide sequence ID" value="NZ_JBHRTP010000054.1"/>
</dbReference>
<dbReference type="InterPro" id="IPR036909">
    <property type="entry name" value="Cyt_c-like_dom_sf"/>
</dbReference>
<dbReference type="Proteomes" id="UP001595530">
    <property type="component" value="Unassembled WGS sequence"/>
</dbReference>